<evidence type="ECO:0000256" key="7">
    <source>
        <dbReference type="ARBA" id="ARBA00022737"/>
    </source>
</evidence>
<dbReference type="Proteomes" id="UP001206925">
    <property type="component" value="Unassembled WGS sequence"/>
</dbReference>
<keyword evidence="12" id="KW-1185">Reference proteome</keyword>
<dbReference type="SMART" id="SM00369">
    <property type="entry name" value="LRR_TYP"/>
    <property type="match status" value="6"/>
</dbReference>
<dbReference type="InterPro" id="IPR046956">
    <property type="entry name" value="RLP23-like"/>
</dbReference>
<keyword evidence="3" id="KW-1003">Cell membrane</keyword>
<evidence type="ECO:0000256" key="1">
    <source>
        <dbReference type="ARBA" id="ARBA00004251"/>
    </source>
</evidence>
<gene>
    <name evidence="11" type="ORF">M8C21_028826</name>
</gene>
<dbReference type="SUPFAM" id="SSF52047">
    <property type="entry name" value="RNI-like"/>
    <property type="match status" value="1"/>
</dbReference>
<keyword evidence="8" id="KW-1133">Transmembrane helix</keyword>
<keyword evidence="9" id="KW-0472">Membrane</keyword>
<keyword evidence="6" id="KW-0732">Signal</keyword>
<dbReference type="Pfam" id="PF00560">
    <property type="entry name" value="LRR_1"/>
    <property type="match status" value="3"/>
</dbReference>
<dbReference type="GO" id="GO:0005886">
    <property type="term" value="C:plasma membrane"/>
    <property type="evidence" value="ECO:0007669"/>
    <property type="project" value="UniProtKB-SubCell"/>
</dbReference>
<comment type="similarity">
    <text evidence="2">Belongs to the RLP family.</text>
</comment>
<dbReference type="GO" id="GO:0051707">
    <property type="term" value="P:response to other organism"/>
    <property type="evidence" value="ECO:0007669"/>
    <property type="project" value="UniProtKB-ARBA"/>
</dbReference>
<keyword evidence="5" id="KW-0812">Transmembrane</keyword>
<dbReference type="PANTHER" id="PTHR48061">
    <property type="entry name" value="LEUCINE-RICH REPEAT RECEPTOR PROTEIN KINASE EMS1-LIKE-RELATED"/>
    <property type="match status" value="1"/>
</dbReference>
<evidence type="ECO:0008006" key="13">
    <source>
        <dbReference type="Google" id="ProtNLM"/>
    </source>
</evidence>
<organism evidence="11 12">
    <name type="scientific">Ambrosia artemisiifolia</name>
    <name type="common">Common ragweed</name>
    <dbReference type="NCBI Taxonomy" id="4212"/>
    <lineage>
        <taxon>Eukaryota</taxon>
        <taxon>Viridiplantae</taxon>
        <taxon>Streptophyta</taxon>
        <taxon>Embryophyta</taxon>
        <taxon>Tracheophyta</taxon>
        <taxon>Spermatophyta</taxon>
        <taxon>Magnoliopsida</taxon>
        <taxon>eudicotyledons</taxon>
        <taxon>Gunneridae</taxon>
        <taxon>Pentapetalae</taxon>
        <taxon>asterids</taxon>
        <taxon>campanulids</taxon>
        <taxon>Asterales</taxon>
        <taxon>Asteraceae</taxon>
        <taxon>Asteroideae</taxon>
        <taxon>Heliantheae alliance</taxon>
        <taxon>Heliantheae</taxon>
        <taxon>Ambrosia</taxon>
    </lineage>
</organism>
<evidence type="ECO:0000256" key="5">
    <source>
        <dbReference type="ARBA" id="ARBA00022692"/>
    </source>
</evidence>
<dbReference type="InterPro" id="IPR032675">
    <property type="entry name" value="LRR_dom_sf"/>
</dbReference>
<dbReference type="InterPro" id="IPR001611">
    <property type="entry name" value="Leu-rich_rpt"/>
</dbReference>
<protein>
    <recommendedName>
        <fullName evidence="13">Leucine-rich repeat-containing N-terminal plant-type domain-containing protein</fullName>
    </recommendedName>
</protein>
<keyword evidence="10" id="KW-0325">Glycoprotein</keyword>
<evidence type="ECO:0000256" key="3">
    <source>
        <dbReference type="ARBA" id="ARBA00022475"/>
    </source>
</evidence>
<feature type="non-terminal residue" evidence="11">
    <location>
        <position position="464"/>
    </location>
</feature>
<keyword evidence="7" id="KW-0677">Repeat</keyword>
<reference evidence="11" key="1">
    <citation type="submission" date="2022-06" db="EMBL/GenBank/DDBJ databases">
        <title>Uncovering the hologenomic basis of an extraordinary plant invasion.</title>
        <authorList>
            <person name="Bieker V.C."/>
            <person name="Martin M.D."/>
            <person name="Gilbert T."/>
            <person name="Hodgins K."/>
            <person name="Battlay P."/>
            <person name="Petersen B."/>
            <person name="Wilson J."/>
        </authorList>
    </citation>
    <scope>NUCLEOTIDE SEQUENCE</scope>
    <source>
        <strain evidence="11">AA19_3_7</strain>
        <tissue evidence="11">Leaf</tissue>
    </source>
</reference>
<evidence type="ECO:0000256" key="8">
    <source>
        <dbReference type="ARBA" id="ARBA00022989"/>
    </source>
</evidence>
<sequence>CIKFKQNLSSINSSIDDTYYSPCADWLGSGYKPIMMNWNTNTDCCVWNGVTCDHSTGDVIGLDLSCAMLYVLPTNFNISSSSSLKLLNLGSTGLQGNLPHNIFSLQSLETLDLSGNSLTGHIPSEISLLPKLVSLDLSDNGIDNLVIQPHIFRTLLTNSTILRDLWLSKVNIGLVLPTYLNISSSLRSLHLSSTNLQGKLPHNIFDLEYLEVLELSWNSNLSGPLPSVNTSRSIPLRGLALSGTSLSGEIPTSIGHLKSLDLKVFPVFIRAMTYLRHLDLSNNDMQGHIPDWIRELGRIQLSVLDLSNNSLTGTIPNVFEDWSWLEGFGLNGNQLEGKVPTSLNKCRYLRVLVLKSNNFHGGIVTSSKVEFPFQSLQVLDLSHNGFVGQLPTNYFQNFNAMKNVKPQLEGDGNGEEENGFTWKVVVMGYGCGALLGLVSGYLMLSTGRPKLFNSIVDEVKNFGV</sequence>
<dbReference type="Gene3D" id="3.80.10.10">
    <property type="entry name" value="Ribonuclease Inhibitor"/>
    <property type="match status" value="2"/>
</dbReference>
<comment type="subcellular location">
    <subcellularLocation>
        <location evidence="1">Cell membrane</location>
        <topology evidence="1">Single-pass type I membrane protein</topology>
    </subcellularLocation>
</comment>
<evidence type="ECO:0000313" key="11">
    <source>
        <dbReference type="EMBL" id="KAI7737363.1"/>
    </source>
</evidence>
<dbReference type="PRINTS" id="PR00019">
    <property type="entry name" value="LEURICHRPT"/>
</dbReference>
<evidence type="ECO:0000313" key="12">
    <source>
        <dbReference type="Proteomes" id="UP001206925"/>
    </source>
</evidence>
<dbReference type="GO" id="GO:0006952">
    <property type="term" value="P:defense response"/>
    <property type="evidence" value="ECO:0007669"/>
    <property type="project" value="UniProtKB-ARBA"/>
</dbReference>
<dbReference type="PROSITE" id="PS51450">
    <property type="entry name" value="LRR"/>
    <property type="match status" value="1"/>
</dbReference>
<dbReference type="InterPro" id="IPR003591">
    <property type="entry name" value="Leu-rich_rpt_typical-subtyp"/>
</dbReference>
<evidence type="ECO:0000256" key="2">
    <source>
        <dbReference type="ARBA" id="ARBA00009592"/>
    </source>
</evidence>
<evidence type="ECO:0000256" key="9">
    <source>
        <dbReference type="ARBA" id="ARBA00023136"/>
    </source>
</evidence>
<name>A0AAD5C9X9_AMBAR</name>
<dbReference type="FunFam" id="3.80.10.10:FF:000041">
    <property type="entry name" value="LRR receptor-like serine/threonine-protein kinase ERECTA"/>
    <property type="match status" value="1"/>
</dbReference>
<accession>A0AAD5C9X9</accession>
<dbReference type="Pfam" id="PF13855">
    <property type="entry name" value="LRR_8"/>
    <property type="match status" value="2"/>
</dbReference>
<proteinExistence type="inferred from homology"/>
<keyword evidence="4" id="KW-0433">Leucine-rich repeat</keyword>
<dbReference type="EMBL" id="JAMZMK010009060">
    <property type="protein sequence ID" value="KAI7737363.1"/>
    <property type="molecule type" value="Genomic_DNA"/>
</dbReference>
<evidence type="ECO:0000256" key="4">
    <source>
        <dbReference type="ARBA" id="ARBA00022614"/>
    </source>
</evidence>
<dbReference type="AlphaFoldDB" id="A0AAD5C9X9"/>
<comment type="caution">
    <text evidence="11">The sequence shown here is derived from an EMBL/GenBank/DDBJ whole genome shotgun (WGS) entry which is preliminary data.</text>
</comment>
<evidence type="ECO:0000256" key="6">
    <source>
        <dbReference type="ARBA" id="ARBA00022729"/>
    </source>
</evidence>
<evidence type="ECO:0000256" key="10">
    <source>
        <dbReference type="ARBA" id="ARBA00023180"/>
    </source>
</evidence>
<dbReference type="PANTHER" id="PTHR48061:SF2">
    <property type="entry name" value="RECEPTOR LIKE PROTEIN 30-LIKE"/>
    <property type="match status" value="1"/>
</dbReference>